<evidence type="ECO:0000256" key="16">
    <source>
        <dbReference type="RuleBase" id="RU003357"/>
    </source>
</evidence>
<protein>
    <recommendedName>
        <fullName evidence="17">Secretin/TonB short N-terminal domain-containing protein</fullName>
    </recommendedName>
</protein>
<dbReference type="GO" id="GO:0009279">
    <property type="term" value="C:cell outer membrane"/>
    <property type="evidence" value="ECO:0007669"/>
    <property type="project" value="UniProtKB-SubCell"/>
</dbReference>
<dbReference type="Proteomes" id="UP000216885">
    <property type="component" value="Unassembled WGS sequence"/>
</dbReference>
<keyword evidence="13 14" id="KW-0998">Cell outer membrane</keyword>
<evidence type="ECO:0000256" key="11">
    <source>
        <dbReference type="ARBA" id="ARBA00023136"/>
    </source>
</evidence>
<evidence type="ECO:0000256" key="13">
    <source>
        <dbReference type="ARBA" id="ARBA00023237"/>
    </source>
</evidence>
<dbReference type="SUPFAM" id="SSF56935">
    <property type="entry name" value="Porins"/>
    <property type="match status" value="1"/>
</dbReference>
<keyword evidence="19" id="KW-1185">Reference proteome</keyword>
<dbReference type="SMART" id="SM00965">
    <property type="entry name" value="STN"/>
    <property type="match status" value="1"/>
</dbReference>
<dbReference type="CDD" id="cd01347">
    <property type="entry name" value="ligand_gated_channel"/>
    <property type="match status" value="1"/>
</dbReference>
<comment type="caution">
    <text evidence="18">The sequence shown here is derived from an EMBL/GenBank/DDBJ whole genome shotgun (WGS) entry which is preliminary data.</text>
</comment>
<reference evidence="18 19" key="1">
    <citation type="submission" date="2017-05" db="EMBL/GenBank/DDBJ databases">
        <title>Complete and WGS of Bordetella genogroups.</title>
        <authorList>
            <person name="Spilker T."/>
            <person name="LiPuma J."/>
        </authorList>
    </citation>
    <scope>NUCLEOTIDE SEQUENCE [LARGE SCALE GENOMIC DNA]</scope>
    <source>
        <strain evidence="18 19">AU9919</strain>
    </source>
</reference>
<evidence type="ECO:0000256" key="1">
    <source>
        <dbReference type="ARBA" id="ARBA00004571"/>
    </source>
</evidence>
<keyword evidence="12" id="KW-0675">Receptor</keyword>
<dbReference type="InterPro" id="IPR000531">
    <property type="entry name" value="Beta-barrel_TonB"/>
</dbReference>
<name>A0A261TMD6_9BORD</name>
<keyword evidence="5" id="KW-0410">Iron transport</keyword>
<proteinExistence type="inferred from homology"/>
<evidence type="ECO:0000256" key="4">
    <source>
        <dbReference type="ARBA" id="ARBA00022452"/>
    </source>
</evidence>
<dbReference type="Pfam" id="PF07715">
    <property type="entry name" value="Plug"/>
    <property type="match status" value="1"/>
</dbReference>
<keyword evidence="7" id="KW-0732">Signal</keyword>
<dbReference type="InterPro" id="IPR010105">
    <property type="entry name" value="TonB_sidphr_rcpt"/>
</dbReference>
<evidence type="ECO:0000256" key="3">
    <source>
        <dbReference type="ARBA" id="ARBA00022448"/>
    </source>
</evidence>
<feature type="domain" description="Secretin/TonB short N-terminal" evidence="17">
    <location>
        <begin position="76"/>
        <end position="127"/>
    </location>
</feature>
<organism evidence="18 19">
    <name type="scientific">Bordetella genomosp. 4</name>
    <dbReference type="NCBI Taxonomy" id="463044"/>
    <lineage>
        <taxon>Bacteria</taxon>
        <taxon>Pseudomonadati</taxon>
        <taxon>Pseudomonadota</taxon>
        <taxon>Betaproteobacteria</taxon>
        <taxon>Burkholderiales</taxon>
        <taxon>Alcaligenaceae</taxon>
        <taxon>Bordetella</taxon>
    </lineage>
</organism>
<feature type="short sequence motif" description="TonB C-terminal box" evidence="15">
    <location>
        <begin position="799"/>
        <end position="816"/>
    </location>
</feature>
<evidence type="ECO:0000256" key="9">
    <source>
        <dbReference type="ARBA" id="ARBA00023065"/>
    </source>
</evidence>
<dbReference type="Gene3D" id="3.55.50.30">
    <property type="match status" value="1"/>
</dbReference>
<dbReference type="PROSITE" id="PS01156">
    <property type="entry name" value="TONB_DEPENDENT_REC_2"/>
    <property type="match status" value="1"/>
</dbReference>
<evidence type="ECO:0000313" key="19">
    <source>
        <dbReference type="Proteomes" id="UP000216885"/>
    </source>
</evidence>
<dbReference type="NCBIfam" id="TIGR01783">
    <property type="entry name" value="TonB-siderophor"/>
    <property type="match status" value="1"/>
</dbReference>
<dbReference type="Pfam" id="PF00593">
    <property type="entry name" value="TonB_dep_Rec_b-barrel"/>
    <property type="match status" value="1"/>
</dbReference>
<keyword evidence="4 14" id="KW-1134">Transmembrane beta strand</keyword>
<dbReference type="EMBL" id="NEVQ01000022">
    <property type="protein sequence ID" value="OZI50814.1"/>
    <property type="molecule type" value="Genomic_DNA"/>
</dbReference>
<dbReference type="Gene3D" id="2.170.130.10">
    <property type="entry name" value="TonB-dependent receptor, plug domain"/>
    <property type="match status" value="1"/>
</dbReference>
<dbReference type="Gene3D" id="2.40.170.20">
    <property type="entry name" value="TonB-dependent receptor, beta-barrel domain"/>
    <property type="match status" value="1"/>
</dbReference>
<evidence type="ECO:0000256" key="14">
    <source>
        <dbReference type="PROSITE-ProRule" id="PRU01360"/>
    </source>
</evidence>
<dbReference type="PANTHER" id="PTHR32552">
    <property type="entry name" value="FERRICHROME IRON RECEPTOR-RELATED"/>
    <property type="match status" value="1"/>
</dbReference>
<keyword evidence="3 14" id="KW-0813">Transport</keyword>
<gene>
    <name evidence="18" type="ORF">CAL20_23610</name>
</gene>
<dbReference type="AlphaFoldDB" id="A0A261TMD6"/>
<evidence type="ECO:0000256" key="12">
    <source>
        <dbReference type="ARBA" id="ARBA00023170"/>
    </source>
</evidence>
<evidence type="ECO:0000259" key="17">
    <source>
        <dbReference type="SMART" id="SM00965"/>
    </source>
</evidence>
<dbReference type="PANTHER" id="PTHR32552:SF82">
    <property type="entry name" value="FCUA PROTEIN"/>
    <property type="match status" value="1"/>
</dbReference>
<evidence type="ECO:0000256" key="6">
    <source>
        <dbReference type="ARBA" id="ARBA00022692"/>
    </source>
</evidence>
<evidence type="ECO:0000256" key="5">
    <source>
        <dbReference type="ARBA" id="ARBA00022496"/>
    </source>
</evidence>
<dbReference type="GO" id="GO:0038023">
    <property type="term" value="F:signaling receptor activity"/>
    <property type="evidence" value="ECO:0007669"/>
    <property type="project" value="InterPro"/>
</dbReference>
<keyword evidence="9" id="KW-0406">Ion transport</keyword>
<sequence>MTPGKLNRSLSRTPRAIVRRHLVRHSYCAVLTGAVAGLAAMSLAIPAYAQAAEATYNLPPGELGPALTRFGNEAGILLTFDNALVTGKRTAGLQGRYSVPQALSVLLAGTQLESVARPDGSYSLRQRPTTGGAAELPVVTVVGASGDRPDLPPPYAGGQIARGAGMGVLGDRDIMDIPFSVNSYTLQTIEDQQAQSVADIVTNDPAILNVDPTNASYANTFTVRGLLLGNGSVGFNGLFGLAPNNQTTLTGIERVEVIKGPTAFLNGMSPSGTGGAINLVPKRAGDAPLTSFTASYLSDSQFGGHIDIGRRFGPENRVGIRLNAMYRDGDTSVDQQSQRLGTFTLGVDYRGDRFRLSADVGYQNMHTDRANSTIAPAVGQSIPNPPSADKSFMSPWNFVDTEDLYGMLRGEYDINTRVTAYASVGRSNTDWKQALDFGTQLQENGDFLSTSRMNFTGIERTVGEAGLRARVDTGPVRHDLSFSVNGYKADRTSAGTITLGSIKSNIYDPVFLDKPDMDPPSRNRISRTVLSGYALSDTLSILDERAQLTVGVRKQRIMADNYNIATNERTSRYDKTEYTPMVGLVVKPADDVSLYASYIEGMQQGAVVGASYANANEVLEPYLSKQYEAGVKVDWGNLSTTLSAFQIEQASAIADPVSNTLNGDGEQRNRGIELNVAGEPWRGLRVLGGYMLLDAKLTHTAGGVNDGKTAPGTSRHHFTLGVEWDTPFVTGLTLTSRVMHASRQYVDAANTQSIKPWTTVDLGARYVLEHSGGYPITLRANLRNVFNKSFWTTYPGAGTLNVSEGRALMLSATMNF</sequence>
<dbReference type="InterPro" id="IPR012910">
    <property type="entry name" value="Plug_dom"/>
</dbReference>
<evidence type="ECO:0000256" key="2">
    <source>
        <dbReference type="ARBA" id="ARBA00009810"/>
    </source>
</evidence>
<dbReference type="InterPro" id="IPR011662">
    <property type="entry name" value="Secretin/TonB_short_N"/>
</dbReference>
<comment type="subcellular location">
    <subcellularLocation>
        <location evidence="1 14">Cell outer membrane</location>
        <topology evidence="1 14">Multi-pass membrane protein</topology>
    </subcellularLocation>
</comment>
<dbReference type="RefSeq" id="WP_094839206.1">
    <property type="nucleotide sequence ID" value="NZ_NEVQ01000022.1"/>
</dbReference>
<keyword evidence="10 16" id="KW-0798">TonB box</keyword>
<dbReference type="InterPro" id="IPR010917">
    <property type="entry name" value="TonB_rcpt_CS"/>
</dbReference>
<dbReference type="InterPro" id="IPR039426">
    <property type="entry name" value="TonB-dep_rcpt-like"/>
</dbReference>
<evidence type="ECO:0000256" key="7">
    <source>
        <dbReference type="ARBA" id="ARBA00022729"/>
    </source>
</evidence>
<keyword evidence="11 14" id="KW-0472">Membrane</keyword>
<evidence type="ECO:0000256" key="10">
    <source>
        <dbReference type="ARBA" id="ARBA00023077"/>
    </source>
</evidence>
<dbReference type="GO" id="GO:0015344">
    <property type="term" value="F:siderophore uptake transmembrane transporter activity"/>
    <property type="evidence" value="ECO:0007669"/>
    <property type="project" value="TreeGrafter"/>
</dbReference>
<comment type="similarity">
    <text evidence="2 14 16">Belongs to the TonB-dependent receptor family.</text>
</comment>
<dbReference type="InterPro" id="IPR036942">
    <property type="entry name" value="Beta-barrel_TonB_sf"/>
</dbReference>
<evidence type="ECO:0000256" key="8">
    <source>
        <dbReference type="ARBA" id="ARBA00023004"/>
    </source>
</evidence>
<evidence type="ECO:0000313" key="18">
    <source>
        <dbReference type="EMBL" id="OZI50814.1"/>
    </source>
</evidence>
<dbReference type="Pfam" id="PF07660">
    <property type="entry name" value="STN"/>
    <property type="match status" value="1"/>
</dbReference>
<keyword evidence="6 14" id="KW-0812">Transmembrane</keyword>
<dbReference type="PROSITE" id="PS52016">
    <property type="entry name" value="TONB_DEPENDENT_REC_3"/>
    <property type="match status" value="1"/>
</dbReference>
<dbReference type="InterPro" id="IPR037066">
    <property type="entry name" value="Plug_dom_sf"/>
</dbReference>
<dbReference type="GO" id="GO:0015891">
    <property type="term" value="P:siderophore transport"/>
    <property type="evidence" value="ECO:0007669"/>
    <property type="project" value="InterPro"/>
</dbReference>
<keyword evidence="8" id="KW-0408">Iron</keyword>
<accession>A0A261TMD6</accession>
<evidence type="ECO:0000256" key="15">
    <source>
        <dbReference type="PROSITE-ProRule" id="PRU10144"/>
    </source>
</evidence>